<dbReference type="PANTHER" id="PTHR12526:SF637">
    <property type="entry name" value="GLYCOSYLTRANSFERASE EPSF-RELATED"/>
    <property type="match status" value="1"/>
</dbReference>
<accession>A0ABW8K6V7</accession>
<sequence length="371" mass="39877">MHVAQINFLPAPKGQPLAETLEQWPSLADIAELVAGSGARVSVVQVAAHTERMARAGVDYHFVDATGDGADRSQRLAGLLDEIKADVLHVHGLSFAEDIYTVSQHLPRLPVLLQDHADRIPGYWQRRQWRRWYAVASGVAFTSTRLAQPFVQAGLFAPSTRLFAIPESSCRFTPGSRTDACAETGLYGNPSVLWVGHLSEGKDPLTVLDGIALAAERLPGLQLWCAFGNAPLLGAVQRRIAAAPRLAGRVHLLGKVAHATVESLMRAADLFVSGSLAESCSYAALEAMACGVVPVVTDIPSHRALTGDIGALWPRGDAHALAEALVRAAADRPSPERVRAHFDAHLSFAAVGRQWNSAYAQLLDHRCRVAP</sequence>
<evidence type="ECO:0000313" key="1">
    <source>
        <dbReference type="EMBL" id="MFK2917901.1"/>
    </source>
</evidence>
<proteinExistence type="predicted"/>
<keyword evidence="2" id="KW-1185">Reference proteome</keyword>
<dbReference type="SUPFAM" id="SSF53756">
    <property type="entry name" value="UDP-Glycosyltransferase/glycogen phosphorylase"/>
    <property type="match status" value="1"/>
</dbReference>
<dbReference type="Pfam" id="PF13692">
    <property type="entry name" value="Glyco_trans_1_4"/>
    <property type="match status" value="1"/>
</dbReference>
<name>A0ABW8K6V7_9GAMM</name>
<dbReference type="CDD" id="cd03801">
    <property type="entry name" value="GT4_PimA-like"/>
    <property type="match status" value="1"/>
</dbReference>
<dbReference type="EMBL" id="JADIKD010000010">
    <property type="protein sequence ID" value="MFK2917901.1"/>
    <property type="molecule type" value="Genomic_DNA"/>
</dbReference>
<reference evidence="1 2" key="1">
    <citation type="submission" date="2020-10" db="EMBL/GenBank/DDBJ databases">
        <title>Phylogeny of dyella-like bacteria.</title>
        <authorList>
            <person name="Fu J."/>
        </authorList>
    </citation>
    <scope>NUCLEOTIDE SEQUENCE [LARGE SCALE GENOMIC DNA]</scope>
    <source>
        <strain evidence="1 2">BB4</strain>
    </source>
</reference>
<protein>
    <submittedName>
        <fullName evidence="1">Glycosyltransferase family 4 protein</fullName>
    </submittedName>
</protein>
<gene>
    <name evidence="1" type="ORF">ISS97_11565</name>
</gene>
<dbReference type="RefSeq" id="WP_379986531.1">
    <property type="nucleotide sequence ID" value="NZ_JADIKD010000010.1"/>
</dbReference>
<comment type="caution">
    <text evidence="1">The sequence shown here is derived from an EMBL/GenBank/DDBJ whole genome shotgun (WGS) entry which is preliminary data.</text>
</comment>
<evidence type="ECO:0000313" key="2">
    <source>
        <dbReference type="Proteomes" id="UP001620408"/>
    </source>
</evidence>
<dbReference type="Proteomes" id="UP001620408">
    <property type="component" value="Unassembled WGS sequence"/>
</dbReference>
<dbReference type="PANTHER" id="PTHR12526">
    <property type="entry name" value="GLYCOSYLTRANSFERASE"/>
    <property type="match status" value="1"/>
</dbReference>
<dbReference type="Gene3D" id="3.40.50.2000">
    <property type="entry name" value="Glycogen Phosphorylase B"/>
    <property type="match status" value="2"/>
</dbReference>
<organism evidence="1 2">
    <name type="scientific">Dyella koreensis</name>
    <dbReference type="NCBI Taxonomy" id="311235"/>
    <lineage>
        <taxon>Bacteria</taxon>
        <taxon>Pseudomonadati</taxon>
        <taxon>Pseudomonadota</taxon>
        <taxon>Gammaproteobacteria</taxon>
        <taxon>Lysobacterales</taxon>
        <taxon>Rhodanobacteraceae</taxon>
        <taxon>Dyella</taxon>
    </lineage>
</organism>